<evidence type="ECO:0000259" key="5">
    <source>
        <dbReference type="Pfam" id="PF01397"/>
    </source>
</evidence>
<gene>
    <name evidence="7" type="ORF">ACJRO7_006667</name>
</gene>
<dbReference type="SFLD" id="SFLDG01019">
    <property type="entry name" value="Terpene_Cyclase_Like_1_C_Termi"/>
    <property type="match status" value="1"/>
</dbReference>
<dbReference type="EMBL" id="JBJKBG010000011">
    <property type="protein sequence ID" value="KAL3714801.1"/>
    <property type="molecule type" value="Genomic_DNA"/>
</dbReference>
<evidence type="ECO:0000313" key="8">
    <source>
        <dbReference type="Proteomes" id="UP001634007"/>
    </source>
</evidence>
<evidence type="ECO:0000256" key="4">
    <source>
        <dbReference type="SAM" id="MobiDB-lite"/>
    </source>
</evidence>
<feature type="domain" description="Terpene synthase N-terminal" evidence="5">
    <location>
        <begin position="65"/>
        <end position="223"/>
    </location>
</feature>
<evidence type="ECO:0000256" key="1">
    <source>
        <dbReference type="ARBA" id="ARBA00001946"/>
    </source>
</evidence>
<keyword evidence="3" id="KW-0460">Magnesium</keyword>
<protein>
    <submittedName>
        <fullName evidence="7">Uncharacterized protein</fullName>
    </submittedName>
</protein>
<dbReference type="AlphaFoldDB" id="A0ABD3ILY2"/>
<dbReference type="InterPro" id="IPR001906">
    <property type="entry name" value="Terpene_synth_N"/>
</dbReference>
<dbReference type="InterPro" id="IPR036965">
    <property type="entry name" value="Terpene_synth_N_sf"/>
</dbReference>
<accession>A0ABD3ILY2</accession>
<dbReference type="InterPro" id="IPR050148">
    <property type="entry name" value="Terpene_synthase-like"/>
</dbReference>
<organism evidence="7 8">
    <name type="scientific">Eucalyptus globulus</name>
    <name type="common">Tasmanian blue gum</name>
    <dbReference type="NCBI Taxonomy" id="34317"/>
    <lineage>
        <taxon>Eukaryota</taxon>
        <taxon>Viridiplantae</taxon>
        <taxon>Streptophyta</taxon>
        <taxon>Embryophyta</taxon>
        <taxon>Tracheophyta</taxon>
        <taxon>Spermatophyta</taxon>
        <taxon>Magnoliopsida</taxon>
        <taxon>eudicotyledons</taxon>
        <taxon>Gunneridae</taxon>
        <taxon>Pentapetalae</taxon>
        <taxon>rosids</taxon>
        <taxon>malvids</taxon>
        <taxon>Myrtales</taxon>
        <taxon>Myrtaceae</taxon>
        <taxon>Myrtoideae</taxon>
        <taxon>Eucalypteae</taxon>
        <taxon>Eucalyptus</taxon>
    </lineage>
</organism>
<dbReference type="Pfam" id="PF03936">
    <property type="entry name" value="Terpene_synth_C"/>
    <property type="match status" value="1"/>
</dbReference>
<evidence type="ECO:0000259" key="6">
    <source>
        <dbReference type="Pfam" id="PF03936"/>
    </source>
</evidence>
<dbReference type="PANTHER" id="PTHR31225">
    <property type="entry name" value="OS04G0344100 PROTEIN-RELATED"/>
    <property type="match status" value="1"/>
</dbReference>
<dbReference type="InterPro" id="IPR005630">
    <property type="entry name" value="Terpene_synthase_metal-bd"/>
</dbReference>
<sequence>MALHLFSLPSVFSEKISRQVPRSTSTKAAFPQGGRRSANYQPSVWTHNDLPSLVIDEGRQSRRVVELQREKAQMVEEVRGALHDENAELITIFALVDDIQRLGLGRHFEEDISRALHRCLSPDVVYKGLQKSLHGTALSFRILRQHGFEISPDVLKIFMDESGSFMKTLGGDVQAMLSLHEASHLAFEEEDILHGARSFAIEHLRNLNRNVNKDLQDQVKHELELPLHRRMPLLEARQSIEAYSRHGYTNHRILEFAVLNFNTLQSTLQGDLQEVLRWWDNVGLANELNFARDRLVECFFAAVAVADEHPLSNCRKGLTKANILNVIIDDVYDIYGTLDELELFTDAVRRWDINAVEDLPGYMKLCFLALYNCVNELAYDTLKETRENVIPYLTKAWYDACEAFLQEAKWSHNKITPRVEEYLNNGWISVSGHVMLIHAYFLSSPSMRKEELESLEHYHDLLRLPSMIFRLTNDLATSSAELERGETTNSIWCYMQEMGVSELEARKYVIKMIDTTWKKLNKYLVNGSTFNQSFVRMAFNLARMAHCMYHDGDAVGAPDDLSMNRVHSLIIDPVSLEPGLDGGILT</sequence>
<dbReference type="GO" id="GO:0046872">
    <property type="term" value="F:metal ion binding"/>
    <property type="evidence" value="ECO:0007669"/>
    <property type="project" value="UniProtKB-KW"/>
</dbReference>
<evidence type="ECO:0000313" key="7">
    <source>
        <dbReference type="EMBL" id="KAL3714801.1"/>
    </source>
</evidence>
<dbReference type="InterPro" id="IPR044814">
    <property type="entry name" value="Terpene_cyclase_plant_C1"/>
</dbReference>
<dbReference type="CDD" id="cd00684">
    <property type="entry name" value="Terpene_cyclase_plant_C1"/>
    <property type="match status" value="1"/>
</dbReference>
<dbReference type="FunFam" id="1.10.600.10:FF:000007">
    <property type="entry name" value="Isoprene synthase, chloroplastic"/>
    <property type="match status" value="1"/>
</dbReference>
<dbReference type="Pfam" id="PF01397">
    <property type="entry name" value="Terpene_synth"/>
    <property type="match status" value="1"/>
</dbReference>
<dbReference type="GO" id="GO:0003824">
    <property type="term" value="F:catalytic activity"/>
    <property type="evidence" value="ECO:0007669"/>
    <property type="project" value="UniProtKB-ARBA"/>
</dbReference>
<comment type="cofactor">
    <cofactor evidence="1">
        <name>Mg(2+)</name>
        <dbReference type="ChEBI" id="CHEBI:18420"/>
    </cofactor>
</comment>
<name>A0ABD3ILY2_EUCGL</name>
<dbReference type="Gene3D" id="1.50.10.130">
    <property type="entry name" value="Terpene synthase, N-terminal domain"/>
    <property type="match status" value="1"/>
</dbReference>
<keyword evidence="8" id="KW-1185">Reference proteome</keyword>
<dbReference type="InterPro" id="IPR034741">
    <property type="entry name" value="Terpene_cyclase-like_1_C"/>
</dbReference>
<feature type="region of interest" description="Disordered" evidence="4">
    <location>
        <begin position="22"/>
        <end position="41"/>
    </location>
</feature>
<dbReference type="SUPFAM" id="SSF48576">
    <property type="entry name" value="Terpenoid synthases"/>
    <property type="match status" value="1"/>
</dbReference>
<evidence type="ECO:0000256" key="2">
    <source>
        <dbReference type="ARBA" id="ARBA00022723"/>
    </source>
</evidence>
<evidence type="ECO:0000256" key="3">
    <source>
        <dbReference type="ARBA" id="ARBA00022842"/>
    </source>
</evidence>
<proteinExistence type="predicted"/>
<comment type="caution">
    <text evidence="7">The sequence shown here is derived from an EMBL/GenBank/DDBJ whole genome shotgun (WGS) entry which is preliminary data.</text>
</comment>
<dbReference type="Proteomes" id="UP001634007">
    <property type="component" value="Unassembled WGS sequence"/>
</dbReference>
<reference evidence="7 8" key="1">
    <citation type="submission" date="2024-11" db="EMBL/GenBank/DDBJ databases">
        <title>Chromosome-level genome assembly of Eucalyptus globulus Labill. provides insights into its genome evolution.</title>
        <authorList>
            <person name="Li X."/>
        </authorList>
    </citation>
    <scope>NUCLEOTIDE SEQUENCE [LARGE SCALE GENOMIC DNA]</scope>
    <source>
        <strain evidence="7">CL2024</strain>
        <tissue evidence="7">Fresh tender leaves</tissue>
    </source>
</reference>
<dbReference type="SUPFAM" id="SSF48239">
    <property type="entry name" value="Terpenoid cyclases/Protein prenyltransferases"/>
    <property type="match status" value="1"/>
</dbReference>
<dbReference type="SFLD" id="SFLDS00005">
    <property type="entry name" value="Isoprenoid_Synthase_Type_I"/>
    <property type="match status" value="1"/>
</dbReference>
<feature type="domain" description="Terpene synthase metal-binding" evidence="6">
    <location>
        <begin position="281"/>
        <end position="519"/>
    </location>
</feature>
<dbReference type="Gene3D" id="1.10.600.10">
    <property type="entry name" value="Farnesyl Diphosphate Synthase"/>
    <property type="match status" value="1"/>
</dbReference>
<dbReference type="PANTHER" id="PTHR31225:SF252">
    <property type="entry name" value="TERPENE SYNTHASE 12-RELATED"/>
    <property type="match status" value="1"/>
</dbReference>
<dbReference type="InterPro" id="IPR008949">
    <property type="entry name" value="Isoprenoid_synthase_dom_sf"/>
</dbReference>
<keyword evidence="2" id="KW-0479">Metal-binding</keyword>
<dbReference type="InterPro" id="IPR008930">
    <property type="entry name" value="Terpenoid_cyclase/PrenylTrfase"/>
</dbReference>